<dbReference type="EC" id="6.3.4.19" evidence="8"/>
<keyword evidence="4 8" id="KW-0819">tRNA processing</keyword>
<keyword evidence="5 8" id="KW-0547">Nucleotide-binding</keyword>
<dbReference type="EMBL" id="JARXHW010000025">
    <property type="protein sequence ID" value="MDQ8208147.1"/>
    <property type="molecule type" value="Genomic_DNA"/>
</dbReference>
<dbReference type="SMART" id="SM00977">
    <property type="entry name" value="TilS_C"/>
    <property type="match status" value="1"/>
</dbReference>
<dbReference type="InterPro" id="IPR011063">
    <property type="entry name" value="TilS/TtcA_N"/>
</dbReference>
<dbReference type="InterPro" id="IPR014729">
    <property type="entry name" value="Rossmann-like_a/b/a_fold"/>
</dbReference>
<name>A0ABU1AYU2_9BACT</name>
<evidence type="ECO:0000256" key="8">
    <source>
        <dbReference type="HAMAP-Rule" id="MF_01161"/>
    </source>
</evidence>
<evidence type="ECO:0000256" key="1">
    <source>
        <dbReference type="ARBA" id="ARBA00004496"/>
    </source>
</evidence>
<keyword evidence="11" id="KW-1185">Reference proteome</keyword>
<proteinExistence type="inferred from homology"/>
<comment type="caution">
    <text evidence="10">The sequence shown here is derived from an EMBL/GenBank/DDBJ whole genome shotgun (WGS) entry which is preliminary data.</text>
</comment>
<protein>
    <recommendedName>
        <fullName evidence="8">tRNA(Ile)-lysidine synthase</fullName>
        <ecNumber evidence="8">6.3.4.19</ecNumber>
    </recommendedName>
    <alternativeName>
        <fullName evidence="8">tRNA(Ile)-2-lysyl-cytidine synthase</fullName>
    </alternativeName>
    <alternativeName>
        <fullName evidence="8">tRNA(Ile)-lysidine synthetase</fullName>
    </alternativeName>
</protein>
<evidence type="ECO:0000313" key="11">
    <source>
        <dbReference type="Proteomes" id="UP001225316"/>
    </source>
</evidence>
<evidence type="ECO:0000256" key="5">
    <source>
        <dbReference type="ARBA" id="ARBA00022741"/>
    </source>
</evidence>
<dbReference type="SUPFAM" id="SSF82829">
    <property type="entry name" value="MesJ substrate recognition domain-like"/>
    <property type="match status" value="1"/>
</dbReference>
<keyword evidence="3 8" id="KW-0436">Ligase</keyword>
<dbReference type="InterPro" id="IPR012094">
    <property type="entry name" value="tRNA_Ile_lys_synt"/>
</dbReference>
<accession>A0ABU1AYU2</accession>
<comment type="domain">
    <text evidence="8">The N-terminal region contains the highly conserved SGGXDS motif, predicted to be a P-loop motif involved in ATP binding.</text>
</comment>
<comment type="similarity">
    <text evidence="8">Belongs to the tRNA(Ile)-lysidine synthase family.</text>
</comment>
<evidence type="ECO:0000256" key="2">
    <source>
        <dbReference type="ARBA" id="ARBA00022490"/>
    </source>
</evidence>
<dbReference type="SUPFAM" id="SSF56037">
    <property type="entry name" value="PheT/TilS domain"/>
    <property type="match status" value="1"/>
</dbReference>
<keyword evidence="6 8" id="KW-0067">ATP-binding</keyword>
<dbReference type="RefSeq" id="WP_308950612.1">
    <property type="nucleotide sequence ID" value="NZ_JARXHW010000025.1"/>
</dbReference>
<evidence type="ECO:0000256" key="3">
    <source>
        <dbReference type="ARBA" id="ARBA00022598"/>
    </source>
</evidence>
<dbReference type="CDD" id="cd01992">
    <property type="entry name" value="TilS_N"/>
    <property type="match status" value="1"/>
</dbReference>
<feature type="domain" description="Lysidine-tRNA(Ile) synthetase C-terminal" evidence="9">
    <location>
        <begin position="403"/>
        <end position="476"/>
    </location>
</feature>
<dbReference type="PANTHER" id="PTHR43033">
    <property type="entry name" value="TRNA(ILE)-LYSIDINE SYNTHASE-RELATED"/>
    <property type="match status" value="1"/>
</dbReference>
<dbReference type="Gene3D" id="1.20.59.20">
    <property type="match status" value="1"/>
</dbReference>
<dbReference type="Pfam" id="PF11734">
    <property type="entry name" value="TilS_C"/>
    <property type="match status" value="1"/>
</dbReference>
<dbReference type="InterPro" id="IPR012796">
    <property type="entry name" value="Lysidine-tRNA-synth_C"/>
</dbReference>
<dbReference type="NCBIfam" id="TIGR02432">
    <property type="entry name" value="lysidine_TilS_N"/>
    <property type="match status" value="1"/>
</dbReference>
<dbReference type="HAMAP" id="MF_01161">
    <property type="entry name" value="tRNA_Ile_lys_synt"/>
    <property type="match status" value="1"/>
</dbReference>
<dbReference type="SUPFAM" id="SSF52402">
    <property type="entry name" value="Adenine nucleotide alpha hydrolases-like"/>
    <property type="match status" value="1"/>
</dbReference>
<comment type="subcellular location">
    <subcellularLocation>
        <location evidence="1 8">Cytoplasm</location>
    </subcellularLocation>
</comment>
<evidence type="ECO:0000256" key="4">
    <source>
        <dbReference type="ARBA" id="ARBA00022694"/>
    </source>
</evidence>
<dbReference type="InterPro" id="IPR012795">
    <property type="entry name" value="tRNA_Ile_lys_synt_N"/>
</dbReference>
<feature type="binding site" evidence="8">
    <location>
        <begin position="45"/>
        <end position="50"/>
    </location>
    <ligand>
        <name>ATP</name>
        <dbReference type="ChEBI" id="CHEBI:30616"/>
    </ligand>
</feature>
<organism evidence="10 11">
    <name type="scientific">Thalassobacterium maritimum</name>
    <dbReference type="NCBI Taxonomy" id="3041265"/>
    <lineage>
        <taxon>Bacteria</taxon>
        <taxon>Pseudomonadati</taxon>
        <taxon>Verrucomicrobiota</taxon>
        <taxon>Opitutia</taxon>
        <taxon>Puniceicoccales</taxon>
        <taxon>Coraliomargaritaceae</taxon>
        <taxon>Thalassobacterium</taxon>
    </lineage>
</organism>
<keyword evidence="2 8" id="KW-0963">Cytoplasm</keyword>
<gene>
    <name evidence="8 10" type="primary">tilS</name>
    <name evidence="10" type="ORF">QEH52_11550</name>
</gene>
<comment type="catalytic activity">
    <reaction evidence="7 8">
        <text>cytidine(34) in tRNA(Ile2) + L-lysine + ATP = lysidine(34) in tRNA(Ile2) + AMP + diphosphate + H(+)</text>
        <dbReference type="Rhea" id="RHEA:43744"/>
        <dbReference type="Rhea" id="RHEA-COMP:10625"/>
        <dbReference type="Rhea" id="RHEA-COMP:10670"/>
        <dbReference type="ChEBI" id="CHEBI:15378"/>
        <dbReference type="ChEBI" id="CHEBI:30616"/>
        <dbReference type="ChEBI" id="CHEBI:32551"/>
        <dbReference type="ChEBI" id="CHEBI:33019"/>
        <dbReference type="ChEBI" id="CHEBI:82748"/>
        <dbReference type="ChEBI" id="CHEBI:83665"/>
        <dbReference type="ChEBI" id="CHEBI:456215"/>
        <dbReference type="EC" id="6.3.4.19"/>
    </reaction>
</comment>
<dbReference type="NCBIfam" id="TIGR02433">
    <property type="entry name" value="lysidine_TilS_C"/>
    <property type="match status" value="1"/>
</dbReference>
<comment type="function">
    <text evidence="8">Ligates lysine onto the cytidine present at position 34 of the AUA codon-specific tRNA(Ile) that contains the anticodon CAU, in an ATP-dependent manner. Cytidine is converted to lysidine, thus changing the amino acid specificity of the tRNA from methionine to isoleucine.</text>
</comment>
<dbReference type="GO" id="GO:0032267">
    <property type="term" value="F:tRNA(Ile)-lysidine synthase activity"/>
    <property type="evidence" value="ECO:0007669"/>
    <property type="project" value="UniProtKB-EC"/>
</dbReference>
<dbReference type="Pfam" id="PF01171">
    <property type="entry name" value="ATP_bind_3"/>
    <property type="match status" value="1"/>
</dbReference>
<dbReference type="PANTHER" id="PTHR43033:SF1">
    <property type="entry name" value="TRNA(ILE)-LYSIDINE SYNTHASE-RELATED"/>
    <property type="match status" value="1"/>
</dbReference>
<evidence type="ECO:0000313" key="10">
    <source>
        <dbReference type="EMBL" id="MDQ8208147.1"/>
    </source>
</evidence>
<dbReference type="Gene3D" id="3.40.50.620">
    <property type="entry name" value="HUPs"/>
    <property type="match status" value="1"/>
</dbReference>
<evidence type="ECO:0000259" key="9">
    <source>
        <dbReference type="SMART" id="SM00977"/>
    </source>
</evidence>
<evidence type="ECO:0000256" key="7">
    <source>
        <dbReference type="ARBA" id="ARBA00048539"/>
    </source>
</evidence>
<dbReference type="Proteomes" id="UP001225316">
    <property type="component" value="Unassembled WGS sequence"/>
</dbReference>
<reference evidence="10 11" key="1">
    <citation type="submission" date="2023-04" db="EMBL/GenBank/DDBJ databases">
        <title>A novel bacteria isolated from coastal sediment.</title>
        <authorList>
            <person name="Liu X.-J."/>
            <person name="Du Z.-J."/>
        </authorList>
    </citation>
    <scope>NUCLEOTIDE SEQUENCE [LARGE SCALE GENOMIC DNA]</scope>
    <source>
        <strain evidence="10 11">SDUM461003</strain>
    </source>
</reference>
<sequence length="484" mass="53729">MQQPPQLIDWPSCALAIQRRFGETAIEPSVLAHLQAASRVLVACSGGADSVFMLCILVAQAQTLGLEIHVAHYNHRWRAEDSDADAAFVESLADAFELPFHSDIRPDYEAAFTETTARALRLEFLRKVAKEQSCRYIAFGHQLDDILETQLQRIVRGCASDGLAAPRPVSVFTGHPTHLRPLLHLRAVDVRMALNVSSAVWREDSSNADVSIARNALRQEIIPDLAQALGRDPATGAARTRRLLEEDAAALDQLAREYLPQAYAHADSLDRFALRAVPTALLRRALAEWLNGHGLIRSVGAPAMDILIETLCSHRERYRMSAGSHYLVLDSQTLRWEHEDATAQLDALRPTVLGLGEAAFLSTGALIEAEVIDLSPALRQKIEAGDIDPRTEAMLRYDGELAFQIRSWQPGDRFYPLGAPGGKKLKSCFIDRRIPHLERKTLPLVLNASQEIIWVPGFPPAESHKICPTTKKALRLTYQIRKPL</sequence>
<evidence type="ECO:0000256" key="6">
    <source>
        <dbReference type="ARBA" id="ARBA00022840"/>
    </source>
</evidence>